<organism evidence="2 5">
    <name type="scientific">Elizabethkingia ursingii</name>
    <dbReference type="NCBI Taxonomy" id="1756150"/>
    <lineage>
        <taxon>Bacteria</taxon>
        <taxon>Pseudomonadati</taxon>
        <taxon>Bacteroidota</taxon>
        <taxon>Flavobacteriia</taxon>
        <taxon>Flavobacteriales</taxon>
        <taxon>Weeksellaceae</taxon>
        <taxon>Elizabethkingia</taxon>
    </lineage>
</organism>
<dbReference type="PROSITE" id="PS51257">
    <property type="entry name" value="PROKAR_LIPOPROTEIN"/>
    <property type="match status" value="1"/>
</dbReference>
<dbReference type="Gene3D" id="3.30.160.670">
    <property type="match status" value="1"/>
</dbReference>
<dbReference type="KEGG" id="ego:BBD34_14670"/>
<evidence type="ECO:0000313" key="3">
    <source>
        <dbReference type="EMBL" id="OPB91626.1"/>
    </source>
</evidence>
<dbReference type="Proteomes" id="UP000190016">
    <property type="component" value="Unassembled WGS sequence"/>
</dbReference>
<dbReference type="InterPro" id="IPR025411">
    <property type="entry name" value="DUF4136"/>
</dbReference>
<evidence type="ECO:0000313" key="4">
    <source>
        <dbReference type="Proteomes" id="UP000190016"/>
    </source>
</evidence>
<dbReference type="RefSeq" id="WP_078404164.1">
    <property type="nucleotide sequence ID" value="NZ_CP016377.1"/>
</dbReference>
<feature type="domain" description="DUF4136" evidence="1">
    <location>
        <begin position="22"/>
        <end position="163"/>
    </location>
</feature>
<dbReference type="AlphaFoldDB" id="A0AAJ3NEP9"/>
<dbReference type="EMBL" id="MBDS01000004">
    <property type="protein sequence ID" value="OPB91626.1"/>
    <property type="molecule type" value="Genomic_DNA"/>
</dbReference>
<proteinExistence type="predicted"/>
<gene>
    <name evidence="2" type="ORF">BAY32_18985</name>
    <name evidence="3" type="ORF">BB021_17075</name>
</gene>
<protein>
    <recommendedName>
        <fullName evidence="1">DUF4136 domain-containing protein</fullName>
    </recommendedName>
</protein>
<dbReference type="Proteomes" id="UP000190816">
    <property type="component" value="Unassembled WGS sequence"/>
</dbReference>
<dbReference type="Pfam" id="PF13590">
    <property type="entry name" value="DUF4136"/>
    <property type="match status" value="1"/>
</dbReference>
<reference evidence="3 4" key="2">
    <citation type="submission" date="2016-07" db="EMBL/GenBank/DDBJ databases">
        <title>Revisiting the Taxonomy of the Elizabethkingia Genus based on Whole-Genome Sequencing, Optical Mapping, and MALDI-TOF.</title>
        <authorList>
            <person name="Nicholson A.C."/>
        </authorList>
    </citation>
    <scope>NUCLEOTIDE SEQUENCE [LARGE SCALE GENOMIC DNA]</scope>
    <source>
        <strain evidence="3 4">C1558</strain>
    </source>
</reference>
<comment type="caution">
    <text evidence="2">The sequence shown here is derived from an EMBL/GenBank/DDBJ whole genome shotgun (WGS) entry which is preliminary data.</text>
</comment>
<sequence>MKNYITLLFVAALASCSSFNIKSDYDRDITFSKYQTYEVRPEVSGLNDLDKNRIVSAIKEQLSAKGMRESTSPDLVISLKETTQKISNVETISQGGWGWRSGGFGSATVTSYDQGTLVLNFIDTQTKQLVWQGTGTGINMDNSTSKVKQIPVMVGKMLDKYPPGQGNK</sequence>
<reference evidence="2 5" key="1">
    <citation type="submission" date="2016-06" db="EMBL/GenBank/DDBJ databases">
        <authorList>
            <person name="Nicholson A.C."/>
        </authorList>
    </citation>
    <scope>NUCLEOTIDE SEQUENCE [LARGE SCALE GENOMIC DNA]</scope>
    <source>
        <strain evidence="2 5">G4123</strain>
    </source>
</reference>
<accession>A0AAJ3NEP9</accession>
<keyword evidence="4" id="KW-1185">Reference proteome</keyword>
<evidence type="ECO:0000313" key="2">
    <source>
        <dbReference type="EMBL" id="OPB78942.1"/>
    </source>
</evidence>
<name>A0AAJ3NEP9_9FLAO</name>
<dbReference type="EMBL" id="MAIC01000007">
    <property type="protein sequence ID" value="OPB78942.1"/>
    <property type="molecule type" value="Genomic_DNA"/>
</dbReference>
<evidence type="ECO:0000259" key="1">
    <source>
        <dbReference type="Pfam" id="PF13590"/>
    </source>
</evidence>
<evidence type="ECO:0000313" key="5">
    <source>
        <dbReference type="Proteomes" id="UP000190816"/>
    </source>
</evidence>